<feature type="compositionally biased region" description="Polar residues" evidence="1">
    <location>
        <begin position="357"/>
        <end position="367"/>
    </location>
</feature>
<feature type="compositionally biased region" description="Low complexity" evidence="1">
    <location>
        <begin position="301"/>
        <end position="313"/>
    </location>
</feature>
<feature type="compositionally biased region" description="Polar residues" evidence="1">
    <location>
        <begin position="441"/>
        <end position="451"/>
    </location>
</feature>
<dbReference type="STRING" id="105984.A0A427XKI6"/>
<evidence type="ECO:0000313" key="3">
    <source>
        <dbReference type="Proteomes" id="UP000279236"/>
    </source>
</evidence>
<feature type="compositionally biased region" description="Low complexity" evidence="1">
    <location>
        <begin position="179"/>
        <end position="191"/>
    </location>
</feature>
<evidence type="ECO:0008006" key="4">
    <source>
        <dbReference type="Google" id="ProtNLM"/>
    </source>
</evidence>
<feature type="compositionally biased region" description="Pro residues" evidence="1">
    <location>
        <begin position="314"/>
        <end position="327"/>
    </location>
</feature>
<dbReference type="EMBL" id="RSCE01000010">
    <property type="protein sequence ID" value="RSH79380.1"/>
    <property type="molecule type" value="Genomic_DNA"/>
</dbReference>
<feature type="compositionally biased region" description="Low complexity" evidence="1">
    <location>
        <begin position="247"/>
        <end position="262"/>
    </location>
</feature>
<reference evidence="2 3" key="1">
    <citation type="submission" date="2018-11" db="EMBL/GenBank/DDBJ databases">
        <title>Genome sequence of Apiotrichum porosum DSM 27194.</title>
        <authorList>
            <person name="Aliyu H."/>
            <person name="Gorte O."/>
            <person name="Ochsenreither K."/>
        </authorList>
    </citation>
    <scope>NUCLEOTIDE SEQUENCE [LARGE SCALE GENOMIC DNA]</scope>
    <source>
        <strain evidence="2 3">DSM 27194</strain>
    </source>
</reference>
<feature type="compositionally biased region" description="Basic residues" evidence="1">
    <location>
        <begin position="202"/>
        <end position="212"/>
    </location>
</feature>
<feature type="compositionally biased region" description="Pro residues" evidence="1">
    <location>
        <begin position="337"/>
        <end position="347"/>
    </location>
</feature>
<feature type="region of interest" description="Disordered" evidence="1">
    <location>
        <begin position="245"/>
        <end position="451"/>
    </location>
</feature>
<gene>
    <name evidence="2" type="ORF">EHS24_001422</name>
</gene>
<accession>A0A427XKI6</accession>
<evidence type="ECO:0000256" key="1">
    <source>
        <dbReference type="SAM" id="MobiDB-lite"/>
    </source>
</evidence>
<dbReference type="Proteomes" id="UP000279236">
    <property type="component" value="Unassembled WGS sequence"/>
</dbReference>
<dbReference type="RefSeq" id="XP_028474527.1">
    <property type="nucleotide sequence ID" value="XM_028617220.1"/>
</dbReference>
<feature type="region of interest" description="Disordered" evidence="1">
    <location>
        <begin position="81"/>
        <end position="221"/>
    </location>
</feature>
<feature type="compositionally biased region" description="Basic and acidic residues" evidence="1">
    <location>
        <begin position="386"/>
        <end position="399"/>
    </location>
</feature>
<feature type="compositionally biased region" description="Low complexity" evidence="1">
    <location>
        <begin position="128"/>
        <end position="144"/>
    </location>
</feature>
<dbReference type="AlphaFoldDB" id="A0A427XKI6"/>
<feature type="compositionally biased region" description="Acidic residues" evidence="1">
    <location>
        <begin position="145"/>
        <end position="158"/>
    </location>
</feature>
<sequence length="560" mass="60945">MRIKLHTLAPLPERKVLFPVNSAHTVAALAEQVCASVITPAISRGRPPRAHELVLEVDGFELLPNSSANVLEQNDVVTVRLKPGSSKRQAISPTREGSAAKRLRHTRPESVPLPESSEDGDKDVDMPSASSDSSASASSSSSESSSEEESSSESESESESSSSSDSESDAPRPAPTRPPTHLTPLETHIPPFQGTTATHERNLRRRRARQMKKLAAAAEATGEPLDAAIASGSALLPLPFTLPPLPSLQTTTVPTTQQLPVPRQMENRNKKRGFLRDKGFQANGTKTVFAEGEGGGESDEVVSSGVHGASASPVPAPKEPTPEPQPQPQEDTSRSAPPTPIRVPEPTPHARLVPPSEKTNLPNNVFVTSRVFPFMTDNARRKKERQRAERKEERREERQQQQQQQQQEEEVDYSQGLPYGDADEDERRVPAPRESRANGHANGNASEEASGSMWTDVDAAFDSLPKVSDTLAVGALVAWKEVVLDLTTFSPELQLIIAKVESVADGNVTLQRVARPKQQWDEEEWAEDGMELEEDEPDVSTTTVTLLAEGDRRVVPSSYM</sequence>
<proteinExistence type="predicted"/>
<keyword evidence="3" id="KW-1185">Reference proteome</keyword>
<dbReference type="OrthoDB" id="74813at2759"/>
<dbReference type="GeneID" id="39585965"/>
<comment type="caution">
    <text evidence="2">The sequence shown here is derived from an EMBL/GenBank/DDBJ whole genome shotgun (WGS) entry which is preliminary data.</text>
</comment>
<protein>
    <recommendedName>
        <fullName evidence="4">Coilin</fullName>
    </recommendedName>
</protein>
<evidence type="ECO:0000313" key="2">
    <source>
        <dbReference type="EMBL" id="RSH79380.1"/>
    </source>
</evidence>
<organism evidence="2 3">
    <name type="scientific">Apiotrichum porosum</name>
    <dbReference type="NCBI Taxonomy" id="105984"/>
    <lineage>
        <taxon>Eukaryota</taxon>
        <taxon>Fungi</taxon>
        <taxon>Dikarya</taxon>
        <taxon>Basidiomycota</taxon>
        <taxon>Agaricomycotina</taxon>
        <taxon>Tremellomycetes</taxon>
        <taxon>Trichosporonales</taxon>
        <taxon>Trichosporonaceae</taxon>
        <taxon>Apiotrichum</taxon>
    </lineage>
</organism>
<name>A0A427XKI6_9TREE</name>
<feature type="compositionally biased region" description="Basic and acidic residues" evidence="1">
    <location>
        <begin position="425"/>
        <end position="437"/>
    </location>
</feature>